<keyword evidence="4" id="KW-0788">Thiol protease</keyword>
<dbReference type="Pfam" id="PF01470">
    <property type="entry name" value="Peptidase_C15"/>
    <property type="match status" value="1"/>
</dbReference>
<keyword evidence="3" id="KW-0378">Hydrolase</keyword>
<gene>
    <name evidence="6" type="ORF">CLCR_00610</name>
</gene>
<dbReference type="Gene3D" id="3.40.630.20">
    <property type="entry name" value="Peptidase C15, pyroglutamyl peptidase I-like"/>
    <property type="match status" value="1"/>
</dbReference>
<comment type="similarity">
    <text evidence="1">Belongs to the peptidase C15 family.</text>
</comment>
<dbReference type="PANTHER" id="PTHR23402:SF1">
    <property type="entry name" value="PYROGLUTAMYL-PEPTIDASE I"/>
    <property type="match status" value="1"/>
</dbReference>
<evidence type="ECO:0008006" key="8">
    <source>
        <dbReference type="Google" id="ProtNLM"/>
    </source>
</evidence>
<name>A0A1C1C6N9_9EURO</name>
<evidence type="ECO:0000256" key="2">
    <source>
        <dbReference type="ARBA" id="ARBA00022670"/>
    </source>
</evidence>
<organism evidence="6 7">
    <name type="scientific">Cladophialophora carrionii</name>
    <dbReference type="NCBI Taxonomy" id="86049"/>
    <lineage>
        <taxon>Eukaryota</taxon>
        <taxon>Fungi</taxon>
        <taxon>Dikarya</taxon>
        <taxon>Ascomycota</taxon>
        <taxon>Pezizomycotina</taxon>
        <taxon>Eurotiomycetes</taxon>
        <taxon>Chaetothyriomycetidae</taxon>
        <taxon>Chaetothyriales</taxon>
        <taxon>Herpotrichiellaceae</taxon>
        <taxon>Cladophialophora</taxon>
    </lineage>
</organism>
<sequence>MGDAGPPSPDPIVQQESAVQVGGAGAEEAAPLREVKVLVTGFGPFKSFLINPSWLIASALPDELYPLPSSSAATKSPAYKITLIVHPSAVRVSYSTVSTTVPALLSSLDPDFVLHIGMAGGRDCYSLETRAHRDNYRIKDVDDADGLTCGEQRWRRENVPEVLYVGWEEGDVLRRWEEGVKKGLAERGFLGKAEMERERERERERAKAPPPPASEQSRPLPDRLPEPPAASASASASVFGLPPRTHHAYGPVNLMWGTSNVPASATKADEHRRKAVVKLSADAGRFLCEYALFESLSRRWLDARRVGEDENRDPAVVAAVAAAAAAAAAASSSASASASASASPPSPASSAAQRELARERLGKVAFLHVPGWTGVEDINRGVMVAEEAIRALVGSWEDGYRRNGRVAQAKAYTQQHSEDKGRVAANWKA</sequence>
<keyword evidence="7" id="KW-1185">Reference proteome</keyword>
<dbReference type="STRING" id="86049.A0A1C1C6N9"/>
<dbReference type="InterPro" id="IPR016125">
    <property type="entry name" value="Peptidase_C15-like"/>
</dbReference>
<evidence type="ECO:0000256" key="5">
    <source>
        <dbReference type="SAM" id="MobiDB-lite"/>
    </source>
</evidence>
<evidence type="ECO:0000256" key="4">
    <source>
        <dbReference type="ARBA" id="ARBA00022807"/>
    </source>
</evidence>
<evidence type="ECO:0000256" key="3">
    <source>
        <dbReference type="ARBA" id="ARBA00022801"/>
    </source>
</evidence>
<reference evidence="7" key="1">
    <citation type="submission" date="2015-07" db="EMBL/GenBank/DDBJ databases">
        <authorList>
            <person name="Teixeira M.M."/>
            <person name="Souza R.C."/>
            <person name="Almeida L.G."/>
            <person name="Vicente V.A."/>
            <person name="de Hoog S."/>
            <person name="Bocca A.L."/>
            <person name="de Almeida S.R."/>
            <person name="Vasconcelos A.T."/>
            <person name="Felipe M.S."/>
        </authorList>
    </citation>
    <scope>NUCLEOTIDE SEQUENCE [LARGE SCALE GENOMIC DNA]</scope>
    <source>
        <strain evidence="7">KSF</strain>
    </source>
</reference>
<evidence type="ECO:0000313" key="7">
    <source>
        <dbReference type="Proteomes" id="UP000094526"/>
    </source>
</evidence>
<dbReference type="GO" id="GO:0006508">
    <property type="term" value="P:proteolysis"/>
    <property type="evidence" value="ECO:0007669"/>
    <property type="project" value="UniProtKB-KW"/>
</dbReference>
<feature type="compositionally biased region" description="Basic and acidic residues" evidence="5">
    <location>
        <begin position="193"/>
        <end position="207"/>
    </location>
</feature>
<keyword evidence="2" id="KW-0645">Protease</keyword>
<accession>A0A1C1C6N9</accession>
<dbReference type="OrthoDB" id="407146at2759"/>
<dbReference type="SUPFAM" id="SSF53182">
    <property type="entry name" value="Pyrrolidone carboxyl peptidase (pyroglutamate aminopeptidase)"/>
    <property type="match status" value="1"/>
</dbReference>
<protein>
    <recommendedName>
        <fullName evidence="8">Pyroglutamyl peptidase type I</fullName>
    </recommendedName>
</protein>
<dbReference type="VEuPathDB" id="FungiDB:G647_01127"/>
<dbReference type="InterPro" id="IPR036440">
    <property type="entry name" value="Peptidase_C15-like_sf"/>
</dbReference>
<dbReference type="VEuPathDB" id="FungiDB:CLCR_00610"/>
<feature type="region of interest" description="Disordered" evidence="5">
    <location>
        <begin position="192"/>
        <end position="241"/>
    </location>
</feature>
<proteinExistence type="inferred from homology"/>
<evidence type="ECO:0000256" key="1">
    <source>
        <dbReference type="ARBA" id="ARBA00006641"/>
    </source>
</evidence>
<dbReference type="AlphaFoldDB" id="A0A1C1C6N9"/>
<dbReference type="EMBL" id="LGRB01000021">
    <property type="protein sequence ID" value="OCT44204.1"/>
    <property type="molecule type" value="Genomic_DNA"/>
</dbReference>
<dbReference type="GO" id="GO:0008234">
    <property type="term" value="F:cysteine-type peptidase activity"/>
    <property type="evidence" value="ECO:0007669"/>
    <property type="project" value="UniProtKB-KW"/>
</dbReference>
<evidence type="ECO:0000313" key="6">
    <source>
        <dbReference type="EMBL" id="OCT44204.1"/>
    </source>
</evidence>
<dbReference type="PANTHER" id="PTHR23402">
    <property type="entry name" value="PROTEASE FAMILY C15 PYROGLUTAMYL-PEPTIDASE I-RELATED"/>
    <property type="match status" value="1"/>
</dbReference>
<dbReference type="Proteomes" id="UP000094526">
    <property type="component" value="Unassembled WGS sequence"/>
</dbReference>
<comment type="caution">
    <text evidence="6">The sequence shown here is derived from an EMBL/GenBank/DDBJ whole genome shotgun (WGS) entry which is preliminary data.</text>
</comment>